<protein>
    <submittedName>
        <fullName evidence="1">Uncharacterized protein</fullName>
    </submittedName>
</protein>
<dbReference type="EMBL" id="JAFLQZ010000015">
    <property type="protein sequence ID" value="MBO0359968.1"/>
    <property type="molecule type" value="Genomic_DNA"/>
</dbReference>
<dbReference type="Proteomes" id="UP000664144">
    <property type="component" value="Unassembled WGS sequence"/>
</dbReference>
<organism evidence="1 2">
    <name type="scientific">Hymenobacter telluris</name>
    <dbReference type="NCBI Taxonomy" id="2816474"/>
    <lineage>
        <taxon>Bacteria</taxon>
        <taxon>Pseudomonadati</taxon>
        <taxon>Bacteroidota</taxon>
        <taxon>Cytophagia</taxon>
        <taxon>Cytophagales</taxon>
        <taxon>Hymenobacteraceae</taxon>
        <taxon>Hymenobacter</taxon>
    </lineage>
</organism>
<name>A0A939JEH7_9BACT</name>
<proteinExistence type="predicted"/>
<accession>A0A939JEH7</accession>
<dbReference type="AlphaFoldDB" id="A0A939JEH7"/>
<dbReference type="RefSeq" id="WP_206985913.1">
    <property type="nucleotide sequence ID" value="NZ_JAFLQZ010000015.1"/>
</dbReference>
<evidence type="ECO:0000313" key="2">
    <source>
        <dbReference type="Proteomes" id="UP000664144"/>
    </source>
</evidence>
<gene>
    <name evidence="1" type="ORF">J0X19_18555</name>
</gene>
<comment type="caution">
    <text evidence="1">The sequence shown here is derived from an EMBL/GenBank/DDBJ whole genome shotgun (WGS) entry which is preliminary data.</text>
</comment>
<evidence type="ECO:0000313" key="1">
    <source>
        <dbReference type="EMBL" id="MBO0359968.1"/>
    </source>
</evidence>
<sequence>MTNTLYLPRRHRRPLLFPPGLLALAWLLWLGCATLPQMQEPQQGVFQLTVDFKPFRDEMKPLPIQGAFVIPASYMSPLELATLRPWKNISFTGNLWSDYFSYQQVAAATLELKDNNYEDSGVRVFFNTPAHYRSLVYTLDKFNTADTLANRVHYWLDIRHQPTTIYAITSKPVERYPWHNYTAPLWNCIVDNNSISASTSDWHGRFQEWIHSLSDFTTYAPLFYPDWRNTTLLLLLLALLSVIRLYRQYRAS</sequence>
<keyword evidence="2" id="KW-1185">Reference proteome</keyword>
<reference evidence="1" key="1">
    <citation type="submission" date="2021-03" db="EMBL/GenBank/DDBJ databases">
        <authorList>
            <person name="Kim M.K."/>
        </authorList>
    </citation>
    <scope>NUCLEOTIDE SEQUENCE</scope>
    <source>
        <strain evidence="1">BT186</strain>
    </source>
</reference>